<dbReference type="Pfam" id="PF11164">
    <property type="entry name" value="DUF2948"/>
    <property type="match status" value="1"/>
</dbReference>
<dbReference type="Proteomes" id="UP000193978">
    <property type="component" value="Chromosome"/>
</dbReference>
<evidence type="ECO:0008006" key="3">
    <source>
        <dbReference type="Google" id="ProtNLM"/>
    </source>
</evidence>
<name>A0A1W6MYF3_9HYPH</name>
<dbReference type="AlphaFoldDB" id="A0A1W6MYF3"/>
<dbReference type="RefSeq" id="WP_085772743.1">
    <property type="nucleotide sequence ID" value="NZ_AP027149.1"/>
</dbReference>
<sequence>MSAVDRLSKPAPLRLQALDPEDLAFLSAHLQDAAVRVGDIAYLKEKRRFALVAARFDWNAGAQPERCAAVLHFDAVRAVRCLSVPRDDKEAMLALLTIIYDAQGAGPEGRIRLIFSGGAVIALDVDSIEAQLSDRGPRWRISSRPSHKLDEGQVAGP</sequence>
<dbReference type="EMBL" id="CP019948">
    <property type="protein sequence ID" value="ARN82612.1"/>
    <property type="molecule type" value="Genomic_DNA"/>
</dbReference>
<evidence type="ECO:0000313" key="2">
    <source>
        <dbReference type="Proteomes" id="UP000193978"/>
    </source>
</evidence>
<dbReference type="OrthoDB" id="9806367at2"/>
<gene>
    <name evidence="1" type="ORF">B1812_17660</name>
</gene>
<proteinExistence type="predicted"/>
<protein>
    <recommendedName>
        <fullName evidence="3">DUF2948 domain-containing protein</fullName>
    </recommendedName>
</protein>
<dbReference type="InterPro" id="IPR021335">
    <property type="entry name" value="DUF2948"/>
</dbReference>
<dbReference type="KEGG" id="mbry:B1812_17660"/>
<organism evidence="1 2">
    <name type="scientific">Methylocystis bryophila</name>
    <dbReference type="NCBI Taxonomy" id="655015"/>
    <lineage>
        <taxon>Bacteria</taxon>
        <taxon>Pseudomonadati</taxon>
        <taxon>Pseudomonadota</taxon>
        <taxon>Alphaproteobacteria</taxon>
        <taxon>Hyphomicrobiales</taxon>
        <taxon>Methylocystaceae</taxon>
        <taxon>Methylocystis</taxon>
    </lineage>
</organism>
<reference evidence="1 2" key="1">
    <citation type="submission" date="2017-02" db="EMBL/GenBank/DDBJ databases">
        <authorList>
            <person name="Peterson S.W."/>
        </authorList>
    </citation>
    <scope>NUCLEOTIDE SEQUENCE [LARGE SCALE GENOMIC DNA]</scope>
    <source>
        <strain evidence="1 2">S285</strain>
    </source>
</reference>
<dbReference type="STRING" id="655015.B1812_17660"/>
<evidence type="ECO:0000313" key="1">
    <source>
        <dbReference type="EMBL" id="ARN82612.1"/>
    </source>
</evidence>
<keyword evidence="2" id="KW-1185">Reference proteome</keyword>
<accession>A0A1W6MYF3</accession>